<proteinExistence type="inferred from homology"/>
<dbReference type="PANTHER" id="PTHR30004">
    <property type="entry name" value="4-HYDROXYTHREONINE-4-PHOSPHATE DEHYDROGENASE"/>
    <property type="match status" value="1"/>
</dbReference>
<keyword evidence="7" id="KW-0862">Zinc</keyword>
<evidence type="ECO:0000313" key="9">
    <source>
        <dbReference type="Proteomes" id="UP001196509"/>
    </source>
</evidence>
<dbReference type="GO" id="GO:0005737">
    <property type="term" value="C:cytoplasm"/>
    <property type="evidence" value="ECO:0007669"/>
    <property type="project" value="UniProtKB-SubCell"/>
</dbReference>
<keyword evidence="7" id="KW-0170">Cobalt</keyword>
<dbReference type="NCBIfam" id="NF003699">
    <property type="entry name" value="PRK05312.1"/>
    <property type="match status" value="1"/>
</dbReference>
<evidence type="ECO:0000313" key="8">
    <source>
        <dbReference type="EMBL" id="MBW8639634.1"/>
    </source>
</evidence>
<sequence length="344" mass="36525">MKATSLPLVVTMGDPAGIGPDITIDLWRRRAQLDLPPFAVLGSPTLLAERAKLLNAEIAVSEIDQVSDVLSQAEALPVLPLENQVLAKPGKPDRNNAEAILEAIRRAVDLTMSGKAAAIVTNPIAKAILYDAGFGFPGHTEYLAELAKQHTDEAHMPVMMLAGPDLNVVPVTIHIPLRKVPEQLTTDLIVETGLTTSCDLESRFGISKPRIAVAGLNPHAGESGSFGSEDLAIIAPAIAEMRAQGVNAFGPLPADTMFHAEARRDYDAALCMYHDQALIPAKALAFNDTVNTTLGLPFIRTSPDHGTAFDIAGSGKAHSGSLLAAMKLAARMAAHQRKQRHVGD</sequence>
<protein>
    <recommendedName>
        <fullName evidence="7">4-hydroxythreonine-4-phosphate dehydrogenase</fullName>
        <ecNumber evidence="7">1.1.1.262</ecNumber>
    </recommendedName>
    <alternativeName>
        <fullName evidence="7">4-(phosphohydroxy)-L-threonine dehydrogenase</fullName>
    </alternativeName>
</protein>
<comment type="catalytic activity">
    <reaction evidence="7">
        <text>4-(phosphooxy)-L-threonine + NAD(+) = 3-amino-2-oxopropyl phosphate + CO2 + NADH</text>
        <dbReference type="Rhea" id="RHEA:32275"/>
        <dbReference type="ChEBI" id="CHEBI:16526"/>
        <dbReference type="ChEBI" id="CHEBI:57279"/>
        <dbReference type="ChEBI" id="CHEBI:57540"/>
        <dbReference type="ChEBI" id="CHEBI:57945"/>
        <dbReference type="ChEBI" id="CHEBI:58452"/>
        <dbReference type="EC" id="1.1.1.262"/>
    </reaction>
</comment>
<dbReference type="EC" id="1.1.1.262" evidence="7"/>
<feature type="binding site" evidence="7">
    <location>
        <position position="140"/>
    </location>
    <ligand>
        <name>substrate</name>
    </ligand>
</feature>
<keyword evidence="5 7" id="KW-0520">NAD</keyword>
<keyword evidence="1 7" id="KW-0963">Cytoplasm</keyword>
<keyword evidence="6 7" id="KW-0664">Pyridoxine biosynthesis</keyword>
<comment type="caution">
    <text evidence="8">The sequence shown here is derived from an EMBL/GenBank/DDBJ whole genome shotgun (WGS) entry which is preliminary data.</text>
</comment>
<dbReference type="PANTHER" id="PTHR30004:SF6">
    <property type="entry name" value="D-THREONATE 4-PHOSPHATE DEHYDROGENASE"/>
    <property type="match status" value="1"/>
</dbReference>
<dbReference type="GO" id="GO:0000287">
    <property type="term" value="F:magnesium ion binding"/>
    <property type="evidence" value="ECO:0007669"/>
    <property type="project" value="UniProtKB-UniRule"/>
</dbReference>
<dbReference type="RefSeq" id="WP_220230349.1">
    <property type="nucleotide sequence ID" value="NZ_JAICBX010000004.1"/>
</dbReference>
<feature type="binding site" evidence="7">
    <location>
        <position position="282"/>
    </location>
    <ligand>
        <name>substrate</name>
    </ligand>
</feature>
<feature type="binding site" evidence="7">
    <location>
        <position position="291"/>
    </location>
    <ligand>
        <name>substrate</name>
    </ligand>
</feature>
<keyword evidence="7" id="KW-0460">Magnesium</keyword>
<evidence type="ECO:0000256" key="5">
    <source>
        <dbReference type="ARBA" id="ARBA00023027"/>
    </source>
</evidence>
<keyword evidence="4 7" id="KW-0560">Oxidoreductase</keyword>
<evidence type="ECO:0000256" key="4">
    <source>
        <dbReference type="ARBA" id="ARBA00023002"/>
    </source>
</evidence>
<comment type="cofactor">
    <cofactor evidence="7">
        <name>Zn(2+)</name>
        <dbReference type="ChEBI" id="CHEBI:29105"/>
    </cofactor>
    <cofactor evidence="7">
        <name>Mg(2+)</name>
        <dbReference type="ChEBI" id="CHEBI:18420"/>
    </cofactor>
    <cofactor evidence="7">
        <name>Co(2+)</name>
        <dbReference type="ChEBI" id="CHEBI:48828"/>
    </cofactor>
    <text evidence="7">Binds 1 divalent metal cation per subunit. Can use ions such as Zn(2+), Mg(2+) or Co(2+).</text>
</comment>
<dbReference type="GO" id="GO:0042823">
    <property type="term" value="P:pyridoxal phosphate biosynthetic process"/>
    <property type="evidence" value="ECO:0007669"/>
    <property type="project" value="UniProtKB-UniRule"/>
</dbReference>
<dbReference type="Pfam" id="PF04166">
    <property type="entry name" value="PdxA"/>
    <property type="match status" value="1"/>
</dbReference>
<evidence type="ECO:0000256" key="7">
    <source>
        <dbReference type="HAMAP-Rule" id="MF_00536"/>
    </source>
</evidence>
<dbReference type="InterPro" id="IPR037510">
    <property type="entry name" value="PdxA"/>
</dbReference>
<dbReference type="GO" id="GO:0051287">
    <property type="term" value="F:NAD binding"/>
    <property type="evidence" value="ECO:0007669"/>
    <property type="project" value="InterPro"/>
</dbReference>
<dbReference type="NCBIfam" id="TIGR00557">
    <property type="entry name" value="pdxA"/>
    <property type="match status" value="1"/>
</dbReference>
<evidence type="ECO:0000256" key="2">
    <source>
        <dbReference type="ARBA" id="ARBA00022723"/>
    </source>
</evidence>
<comment type="similarity">
    <text evidence="7">Belongs to the PdxA family.</text>
</comment>
<accession>A0AAE2ZMH4</accession>
<comment type="subcellular location">
    <subcellularLocation>
        <location evidence="7">Cytoplasm</location>
    </subcellularLocation>
</comment>
<gene>
    <name evidence="7 8" type="primary">pdxA</name>
    <name evidence="8" type="ORF">K1W69_20745</name>
</gene>
<dbReference type="GO" id="GO:0008615">
    <property type="term" value="P:pyridoxine biosynthetic process"/>
    <property type="evidence" value="ECO:0007669"/>
    <property type="project" value="UniProtKB-UniRule"/>
</dbReference>
<keyword evidence="2 7" id="KW-0479">Metal-binding</keyword>
<dbReference type="SUPFAM" id="SSF53659">
    <property type="entry name" value="Isocitrate/Isopropylmalate dehydrogenase-like"/>
    <property type="match status" value="1"/>
</dbReference>
<name>A0AAE2ZMH4_9HYPH</name>
<evidence type="ECO:0000256" key="1">
    <source>
        <dbReference type="ARBA" id="ARBA00022490"/>
    </source>
</evidence>
<feature type="binding site" evidence="7">
    <location>
        <position position="139"/>
    </location>
    <ligand>
        <name>substrate</name>
    </ligand>
</feature>
<dbReference type="Gene3D" id="3.40.718.10">
    <property type="entry name" value="Isopropylmalate Dehydrogenase"/>
    <property type="match status" value="1"/>
</dbReference>
<organism evidence="8 9">
    <name type="scientific">Flavimaribacter sediminis</name>
    <dbReference type="NCBI Taxonomy" id="2865987"/>
    <lineage>
        <taxon>Bacteria</taxon>
        <taxon>Pseudomonadati</taxon>
        <taxon>Pseudomonadota</taxon>
        <taxon>Alphaproteobacteria</taxon>
        <taxon>Hyphomicrobiales</taxon>
        <taxon>Rhizobiaceae</taxon>
        <taxon>Flavimaribacter</taxon>
    </lineage>
</organism>
<feature type="binding site" evidence="7">
    <location>
        <position position="219"/>
    </location>
    <ligand>
        <name>a divalent metal cation</name>
        <dbReference type="ChEBI" id="CHEBI:60240"/>
        <note>ligand shared between dimeric partners</note>
    </ligand>
</feature>
<feature type="binding site" evidence="7">
    <location>
        <position position="274"/>
    </location>
    <ligand>
        <name>a divalent metal cation</name>
        <dbReference type="ChEBI" id="CHEBI:60240"/>
        <note>ligand shared between dimeric partners</note>
    </ligand>
</feature>
<dbReference type="HAMAP" id="MF_00536">
    <property type="entry name" value="PdxA"/>
    <property type="match status" value="1"/>
</dbReference>
<dbReference type="GO" id="GO:0050570">
    <property type="term" value="F:4-hydroxythreonine-4-phosphate dehydrogenase activity"/>
    <property type="evidence" value="ECO:0007669"/>
    <property type="project" value="UniProtKB-UniRule"/>
</dbReference>
<dbReference type="GO" id="GO:0008270">
    <property type="term" value="F:zinc ion binding"/>
    <property type="evidence" value="ECO:0007669"/>
    <property type="project" value="UniProtKB-UniRule"/>
</dbReference>
<dbReference type="EMBL" id="JAICBX010000004">
    <property type="protein sequence ID" value="MBW8639634.1"/>
    <property type="molecule type" value="Genomic_DNA"/>
</dbReference>
<dbReference type="InterPro" id="IPR005255">
    <property type="entry name" value="PdxA_fam"/>
</dbReference>
<keyword evidence="9" id="KW-1185">Reference proteome</keyword>
<comment type="subunit">
    <text evidence="7">Homodimer.</text>
</comment>
<keyword evidence="3 7" id="KW-0521">NADP</keyword>
<comment type="function">
    <text evidence="7">Catalyzes the NAD(P)-dependent oxidation of 4-(phosphooxy)-L-threonine (HTP) into 2-amino-3-oxo-4-(phosphooxy)butyric acid which spontaneously decarboxylates to form 3-amino-2-oxopropyl phosphate (AHAP).</text>
</comment>
<dbReference type="AlphaFoldDB" id="A0AAE2ZMH4"/>
<reference evidence="8" key="1">
    <citation type="submission" date="2021-08" db="EMBL/GenBank/DDBJ databases">
        <title>Hoeflea bacterium WL0058 sp. nov., isolated from the sediment.</title>
        <authorList>
            <person name="Wang L."/>
            <person name="Zhang D."/>
        </authorList>
    </citation>
    <scope>NUCLEOTIDE SEQUENCE</scope>
    <source>
        <strain evidence="8">WL0058</strain>
    </source>
</reference>
<comment type="pathway">
    <text evidence="7">Cofactor biosynthesis; pyridoxine 5'-phosphate biosynthesis; pyridoxine 5'-phosphate from D-erythrose 4-phosphate: step 4/5.</text>
</comment>
<comment type="miscellaneous">
    <text evidence="7">The active site is located at the dimer interface.</text>
</comment>
<evidence type="ECO:0000256" key="6">
    <source>
        <dbReference type="ARBA" id="ARBA00023096"/>
    </source>
</evidence>
<feature type="binding site" evidence="7">
    <location>
        <position position="300"/>
    </location>
    <ligand>
        <name>substrate</name>
    </ligand>
</feature>
<dbReference type="Proteomes" id="UP001196509">
    <property type="component" value="Unassembled WGS sequence"/>
</dbReference>
<feature type="binding site" evidence="7">
    <location>
        <position position="174"/>
    </location>
    <ligand>
        <name>a divalent metal cation</name>
        <dbReference type="ChEBI" id="CHEBI:60240"/>
        <note>ligand shared between dimeric partners</note>
    </ligand>
</feature>
<evidence type="ECO:0000256" key="3">
    <source>
        <dbReference type="ARBA" id="ARBA00022857"/>
    </source>
</evidence>
<dbReference type="GO" id="GO:0050897">
    <property type="term" value="F:cobalt ion binding"/>
    <property type="evidence" value="ECO:0007669"/>
    <property type="project" value="UniProtKB-UniRule"/>
</dbReference>